<gene>
    <name evidence="2" type="ORF">C8N30_3630</name>
</gene>
<dbReference type="EMBL" id="RAQK01000002">
    <property type="protein sequence ID" value="RKE94502.1"/>
    <property type="molecule type" value="Genomic_DNA"/>
</dbReference>
<organism evidence="2 3">
    <name type="scientific">Sulfitobacter guttiformis</name>
    <dbReference type="NCBI Taxonomy" id="74349"/>
    <lineage>
        <taxon>Bacteria</taxon>
        <taxon>Pseudomonadati</taxon>
        <taxon>Pseudomonadota</taxon>
        <taxon>Alphaproteobacteria</taxon>
        <taxon>Rhodobacterales</taxon>
        <taxon>Roseobacteraceae</taxon>
        <taxon>Sulfitobacter</taxon>
    </lineage>
</organism>
<dbReference type="AlphaFoldDB" id="A0A420DJU8"/>
<accession>A0A420DJU8</accession>
<reference evidence="2 3" key="1">
    <citation type="submission" date="2018-09" db="EMBL/GenBank/DDBJ databases">
        <title>Genomic Encyclopedia of Archaeal and Bacterial Type Strains, Phase II (KMG-II): from individual species to whole genera.</title>
        <authorList>
            <person name="Goeker M."/>
        </authorList>
    </citation>
    <scope>NUCLEOTIDE SEQUENCE [LARGE SCALE GENOMIC DNA]</scope>
    <source>
        <strain evidence="2 3">DSM 11458</strain>
    </source>
</reference>
<dbReference type="STRING" id="1443111.Z949_831"/>
<proteinExistence type="predicted"/>
<comment type="caution">
    <text evidence="2">The sequence shown here is derived from an EMBL/GenBank/DDBJ whole genome shotgun (WGS) entry which is preliminary data.</text>
</comment>
<sequence>MQVQRPLRAQLTMAILTGVAIFAVAGQPSAQQSAEGDVTITLDEARIVAAKALRDGAPQLAEQLARGLLLADAKSSYAHLVLATAQTNMGQTAQARKSAAKSYRYANTKPEKFQAAELAAKLAYAESRPTQAQLWLRRAAHNADNEQIEEQLGRDFQRVRAENPLSFSIRGALRPSSNVNNGADTALQIIEGVPLTGSLSGSAQALSGTVASADAVLGYRLRGTKASRTDISARLFVGRVALSSDAKALSPTSSNSDFASTYGALTLSHSFAVGAQGGSAKLSASAGQFWSGGDRYYDFTRLDAARVWRLDAANRLQISASVENRDIVNSATNDAVAIGLNAELTHTRPGGDTLGFAFNVLETSSDSVNSDSTALSLSARYTFADRIGPAQVSTGIVVGTTDYDRYFAAPIFLANGRQDHSAFADLNLFFPDIDYAGFAPTLALKAGRKTSNISRFETREFSLSVGIASKF</sequence>
<evidence type="ECO:0000256" key="1">
    <source>
        <dbReference type="SAM" id="SignalP"/>
    </source>
</evidence>
<name>A0A420DJU8_9RHOB</name>
<protein>
    <recommendedName>
        <fullName evidence="4">Tetratricopeptide repeat protein</fullName>
    </recommendedName>
</protein>
<evidence type="ECO:0000313" key="2">
    <source>
        <dbReference type="EMBL" id="RKE94502.1"/>
    </source>
</evidence>
<keyword evidence="1" id="KW-0732">Signal</keyword>
<keyword evidence="3" id="KW-1185">Reference proteome</keyword>
<feature type="chain" id="PRO_5019357038" description="Tetratricopeptide repeat protein" evidence="1">
    <location>
        <begin position="26"/>
        <end position="471"/>
    </location>
</feature>
<evidence type="ECO:0000313" key="3">
    <source>
        <dbReference type="Proteomes" id="UP000284407"/>
    </source>
</evidence>
<feature type="signal peptide" evidence="1">
    <location>
        <begin position="1"/>
        <end position="25"/>
    </location>
</feature>
<evidence type="ECO:0008006" key="4">
    <source>
        <dbReference type="Google" id="ProtNLM"/>
    </source>
</evidence>
<dbReference type="Proteomes" id="UP000284407">
    <property type="component" value="Unassembled WGS sequence"/>
</dbReference>